<evidence type="ECO:0000313" key="2">
    <source>
        <dbReference type="Proteomes" id="UP001449225"/>
    </source>
</evidence>
<name>A0ABU9TUB0_9GAMM</name>
<reference evidence="1 2" key="1">
    <citation type="submission" date="2024-03" db="EMBL/GenBank/DDBJ databases">
        <title>Community enrichment and isolation of bacterial strains for fucoidan degradation.</title>
        <authorList>
            <person name="Sichert A."/>
        </authorList>
    </citation>
    <scope>NUCLEOTIDE SEQUENCE [LARGE SCALE GENOMIC DNA]</scope>
    <source>
        <strain evidence="1 2">AS76</strain>
    </source>
</reference>
<organism evidence="1 2">
    <name type="scientific">Neptuniibacter pectenicola</name>
    <dbReference type="NCBI Taxonomy" id="1806669"/>
    <lineage>
        <taxon>Bacteria</taxon>
        <taxon>Pseudomonadati</taxon>
        <taxon>Pseudomonadota</taxon>
        <taxon>Gammaproteobacteria</taxon>
        <taxon>Oceanospirillales</taxon>
        <taxon>Oceanospirillaceae</taxon>
        <taxon>Neptuniibacter</taxon>
    </lineage>
</organism>
<protein>
    <submittedName>
        <fullName evidence="1">Uncharacterized protein</fullName>
    </submittedName>
</protein>
<accession>A0ABU9TUB0</accession>
<proteinExistence type="predicted"/>
<dbReference type="Proteomes" id="UP001449225">
    <property type="component" value="Unassembled WGS sequence"/>
</dbReference>
<dbReference type="EMBL" id="JBBMRA010000012">
    <property type="protein sequence ID" value="MEM5537262.1"/>
    <property type="molecule type" value="Genomic_DNA"/>
</dbReference>
<keyword evidence="2" id="KW-1185">Reference proteome</keyword>
<evidence type="ECO:0000313" key="1">
    <source>
        <dbReference type="EMBL" id="MEM5537262.1"/>
    </source>
</evidence>
<sequence>MRSTAVSVMCTKKMVYLKTSKATDWGKPSLLSRFMNRLSANPDYEKVFPEVAEWIIEFGEDQLPDREIGLNSAGIPVLAGPNERNYGFWLDTNMKLSDFENEVIEKNYFEQKWHEFYRNNT</sequence>
<comment type="caution">
    <text evidence="1">The sequence shown here is derived from an EMBL/GenBank/DDBJ whole genome shotgun (WGS) entry which is preliminary data.</text>
</comment>
<dbReference type="RefSeq" id="WP_342854713.1">
    <property type="nucleotide sequence ID" value="NZ_JBBMRA010000012.1"/>
</dbReference>
<gene>
    <name evidence="1" type="ORF">WNY58_12775</name>
</gene>